<accession>A0A7G6T5K8</accession>
<evidence type="ECO:0000313" key="2">
    <source>
        <dbReference type="Proteomes" id="UP000515465"/>
    </source>
</evidence>
<dbReference type="AlphaFoldDB" id="A0A7G6T5K8"/>
<evidence type="ECO:0000313" key="1">
    <source>
        <dbReference type="EMBL" id="QND62040.1"/>
    </source>
</evidence>
<dbReference type="NCBIfam" id="NF033572">
    <property type="entry name" value="transpos_ISKra4"/>
    <property type="match status" value="1"/>
</dbReference>
<keyword evidence="1" id="KW-0614">Plasmid</keyword>
<proteinExistence type="predicted"/>
<reference evidence="2" key="1">
    <citation type="journal article" date="2020" name="Mol. Plant Microbe">
        <title>Rhizobial microsymbionts of the narrowly endemic Oxytropis species growing in Kamchatka are characterized by significant genetic diversity and possess a set of genes that are associated with T3SS and T6SS secretion systems and can affect the development of symbiosis.</title>
        <authorList>
            <person name="Safronova V."/>
            <person name="Guro P."/>
            <person name="Sazanova A."/>
            <person name="Kuznetsova I."/>
            <person name="Belimov A."/>
            <person name="Yakubov V."/>
            <person name="Chirak E."/>
            <person name="Afonin A."/>
            <person name="Gogolev Y."/>
            <person name="Andronov E."/>
            <person name="Tikhonovich I."/>
        </authorList>
    </citation>
    <scope>NUCLEOTIDE SEQUENCE [LARGE SCALE GENOMIC DNA]</scope>
    <source>
        <strain evidence="2">583</strain>
        <plasmid evidence="2">p_1</plasmid>
    </source>
</reference>
<dbReference type="RefSeq" id="WP_183455359.1">
    <property type="nucleotide sequence ID" value="NZ_CP050299.1"/>
</dbReference>
<name>A0A7G6T5K8_9HYPH</name>
<geneLocation type="plasmid" evidence="1 2">
    <name>p_1</name>
</geneLocation>
<dbReference type="EMBL" id="CP050299">
    <property type="protein sequence ID" value="QND62040.1"/>
    <property type="molecule type" value="Genomic_DNA"/>
</dbReference>
<sequence>MAAQLRMKVWVELVGADGLPLRREIAIVARNVEGARLGDFGLSLDESKGIQRRLQGEFTQFQADQAAQLDRNCLECGRVRSIHDYRSRTVDSLFGVCRMRVPRFRGCACDGSANPGEGRTEALLNGRATPELQRIQAELGSRLSFREAARVLDLFVPAMRPHNHRTVSNRLAKVADQIEKWDLASPYRLSRADGSPISVFIDGAYIRAVPGYQSRHFEIAMGRVVTKGRPPRQFAASPHVTTGKHDVVRAALRAQGWVPGSDVTVFSDGDVGLQGIVIGATRQPITHILDWFHLSMRLRHIEQAWEGLKSVGNLSIYLRDTALHVPRLRHLLWSGYVREATRAVRDMLCQLEQYARLPDASNKLKRFFELVSNLQTYLIQNKTSLVDYCQRYWADHPISSAPAESAANSLVNARMNKKRQMRWSPAGAHRVLQVRAAVADGRLKQAKFALAA</sequence>
<gene>
    <name evidence="1" type="ORF">HB778_38695</name>
</gene>
<protein>
    <submittedName>
        <fullName evidence="1">ISKra4 family transposase</fullName>
    </submittedName>
</protein>
<organism evidence="1 2">
    <name type="scientific">Mesorhizobium huakuii</name>
    <dbReference type="NCBI Taxonomy" id="28104"/>
    <lineage>
        <taxon>Bacteria</taxon>
        <taxon>Pseudomonadati</taxon>
        <taxon>Pseudomonadota</taxon>
        <taxon>Alphaproteobacteria</taxon>
        <taxon>Hyphomicrobiales</taxon>
        <taxon>Phyllobacteriaceae</taxon>
        <taxon>Mesorhizobium</taxon>
    </lineage>
</organism>
<dbReference type="Proteomes" id="UP000515465">
    <property type="component" value="Plasmid p_1"/>
</dbReference>